<organism evidence="1">
    <name type="scientific">Tanacetum cinerariifolium</name>
    <name type="common">Dalmatian daisy</name>
    <name type="synonym">Chrysanthemum cinerariifolium</name>
    <dbReference type="NCBI Taxonomy" id="118510"/>
    <lineage>
        <taxon>Eukaryota</taxon>
        <taxon>Viridiplantae</taxon>
        <taxon>Streptophyta</taxon>
        <taxon>Embryophyta</taxon>
        <taxon>Tracheophyta</taxon>
        <taxon>Spermatophyta</taxon>
        <taxon>Magnoliopsida</taxon>
        <taxon>eudicotyledons</taxon>
        <taxon>Gunneridae</taxon>
        <taxon>Pentapetalae</taxon>
        <taxon>asterids</taxon>
        <taxon>campanulids</taxon>
        <taxon>Asterales</taxon>
        <taxon>Asteraceae</taxon>
        <taxon>Asteroideae</taxon>
        <taxon>Anthemideae</taxon>
        <taxon>Anthemidinae</taxon>
        <taxon>Tanacetum</taxon>
    </lineage>
</organism>
<dbReference type="AlphaFoldDB" id="A0A6L2JEL7"/>
<dbReference type="EMBL" id="BKCJ010000680">
    <property type="protein sequence ID" value="GEU35346.1"/>
    <property type="molecule type" value="Genomic_DNA"/>
</dbReference>
<evidence type="ECO:0000313" key="1">
    <source>
        <dbReference type="EMBL" id="GEU35346.1"/>
    </source>
</evidence>
<accession>A0A6L2JEL7</accession>
<sequence length="424" mass="48070">MCYVDGIKCHYNIVCRRRPPTKVWTAELLSEREAVELTCRGFEHGELEEHFIDEEGDLIPNNIENITKERKGFEKMLTAAEHMFPGNVNLIGFVNKYINSLKCSAGGNNSRTNATMPDTQEKEKDVQGEAGYPNMNRVEALNEEVKVGVGDIGVNEQTPGYGKDLMGVTKNRFVDVGHDAESLFGFDRQENMCVVLIQKAFESVADEVEWSIEKSKIMEIDDRPSFSFGVTQDFDVIPVTKNENKVLTPMLISVYTPEGETSDVFMFYGKRVTTKSNIMRSPFYSRVADVDDALSSEESKVFLPVDNEGHRFLLNFDLKYGVVTVFDQKKKDKILKKIKLKKGAKIGKSIVAEMLHADFGRYLFGLDHIKSRNIITAELEIGEYDWQTAMEQVKAHMEHASESMLSDFQLGKMIGQDKMNETLM</sequence>
<reference evidence="1" key="1">
    <citation type="journal article" date="2019" name="Sci. Rep.">
        <title>Draft genome of Tanacetum cinerariifolium, the natural source of mosquito coil.</title>
        <authorList>
            <person name="Yamashiro T."/>
            <person name="Shiraishi A."/>
            <person name="Satake H."/>
            <person name="Nakayama K."/>
        </authorList>
    </citation>
    <scope>NUCLEOTIDE SEQUENCE</scope>
</reference>
<proteinExistence type="predicted"/>
<comment type="caution">
    <text evidence="1">The sequence shown here is derived from an EMBL/GenBank/DDBJ whole genome shotgun (WGS) entry which is preliminary data.</text>
</comment>
<name>A0A6L2JEL7_TANCI</name>
<gene>
    <name evidence="1" type="ORF">Tci_007324</name>
</gene>
<protein>
    <submittedName>
        <fullName evidence="1">Uncharacterized protein</fullName>
    </submittedName>
</protein>